<dbReference type="PANTHER" id="PTHR23530">
    <property type="entry name" value="TRANSPORT PROTEIN-RELATED"/>
    <property type="match status" value="1"/>
</dbReference>
<dbReference type="EMBL" id="CP001440">
    <property type="protein sequence ID" value="ACN53042.1"/>
    <property type="molecule type" value="Genomic_DNA"/>
</dbReference>
<feature type="transmembrane region" description="Helical" evidence="4">
    <location>
        <begin position="53"/>
        <end position="73"/>
    </location>
</feature>
<evidence type="ECO:0000313" key="7">
    <source>
        <dbReference type="Proteomes" id="UP000006163"/>
    </source>
</evidence>
<dbReference type="SUPFAM" id="SSF103473">
    <property type="entry name" value="MFS general substrate transporter"/>
    <property type="match status" value="1"/>
</dbReference>
<feature type="transmembrane region" description="Helical" evidence="4">
    <location>
        <begin position="176"/>
        <end position="195"/>
    </location>
</feature>
<geneLocation type="plasmid" evidence="6 7">
    <name>VS116_lp28-3</name>
</geneLocation>
<dbReference type="InterPro" id="IPR020846">
    <property type="entry name" value="MFS_dom"/>
</dbReference>
<feature type="transmembrane region" description="Helical" evidence="4">
    <location>
        <begin position="107"/>
        <end position="124"/>
    </location>
</feature>
<sequence length="406" mass="47040">MIFKKTNSLNIIRLVIERKHQRYYFYSLFLSELARTLPHAVLTIILINKGLSLKNIAIVQICYMAAIIIFEFPSGIISDIFDRKTVYLVSIFLLMISYFIIFKTSSFVLLCISWFIYGMSAAINTGTIDISFTKLYQNNSKKLKAFISFVKILLSISAILGGYIGSVLYSYINIRLYLISLLIYLISSLITIFFIPNDKNIDHKLNKEDLILYLIKFKKKIIKLLKSKELLELFILNSAIQFFYQPFYLYWQAIFIDKNISISIFGFVYVLFRLSDIVGVWTFKKIKHSKYDIYVILTIIFLLSSSIKIVSHIYIFITIMIFLVILISIYSNNLEFFLRKNIDSKVLGTITSINSTISRIFSFLALAICSVLTNFTSAINTFVLLILIFCTLSIAVTYKFKNNRKS</sequence>
<dbReference type="GO" id="GO:0022857">
    <property type="term" value="F:transmembrane transporter activity"/>
    <property type="evidence" value="ECO:0007669"/>
    <property type="project" value="InterPro"/>
</dbReference>
<dbReference type="AlphaFoldDB" id="C0R980"/>
<keyword evidence="2 4" id="KW-1133">Transmembrane helix</keyword>
<reference evidence="6 7" key="1">
    <citation type="journal article" date="2012" name="J. Bacteriol.">
        <title>Whole-Genome Sequences of Borrelia bissettii, Borrelia valaisiana, and Borrelia spielmanii.</title>
        <authorList>
            <person name="Schutzer S.E."/>
            <person name="Fraser-Liggett C.M."/>
            <person name="Qiu W.G."/>
            <person name="Kraiczy P."/>
            <person name="Mongodin E.F."/>
            <person name="Dunn J.J."/>
            <person name="Luft B.J."/>
            <person name="Casjens S.R."/>
        </authorList>
    </citation>
    <scope>NUCLEOTIDE SEQUENCE [LARGE SCALE GENOMIC DNA]</scope>
    <source>
        <strain evidence="6 7">VS116</strain>
        <plasmid evidence="6">VS116_lp28-3</plasmid>
    </source>
</reference>
<dbReference type="InterPro" id="IPR011701">
    <property type="entry name" value="MFS"/>
</dbReference>
<feature type="transmembrane region" description="Helical" evidence="4">
    <location>
        <begin position="230"/>
        <end position="248"/>
    </location>
</feature>
<dbReference type="PANTHER" id="PTHR23530:SF1">
    <property type="entry name" value="PERMEASE, MAJOR FACILITATOR SUPERFAMILY-RELATED"/>
    <property type="match status" value="1"/>
</dbReference>
<dbReference type="PROSITE" id="PS50850">
    <property type="entry name" value="MFS"/>
    <property type="match status" value="1"/>
</dbReference>
<feature type="transmembrane region" description="Helical" evidence="4">
    <location>
        <begin position="145"/>
        <end position="164"/>
    </location>
</feature>
<protein>
    <submittedName>
        <fullName evidence="6">Multidrug-efflux transporter</fullName>
    </submittedName>
</protein>
<keyword evidence="7" id="KW-1185">Reference proteome</keyword>
<feature type="transmembrane region" description="Helical" evidence="4">
    <location>
        <begin position="291"/>
        <end position="307"/>
    </location>
</feature>
<evidence type="ECO:0000256" key="4">
    <source>
        <dbReference type="SAM" id="Phobius"/>
    </source>
</evidence>
<evidence type="ECO:0000256" key="2">
    <source>
        <dbReference type="ARBA" id="ARBA00022989"/>
    </source>
</evidence>
<keyword evidence="3 4" id="KW-0472">Membrane</keyword>
<feature type="domain" description="Major facilitator superfamily (MFS) profile" evidence="5">
    <location>
        <begin position="1"/>
        <end position="405"/>
    </location>
</feature>
<dbReference type="InterPro" id="IPR053160">
    <property type="entry name" value="MFS_DHA3_Transporter"/>
</dbReference>
<feature type="transmembrane region" description="Helical" evidence="4">
    <location>
        <begin position="346"/>
        <end position="373"/>
    </location>
</feature>
<feature type="transmembrane region" description="Helical" evidence="4">
    <location>
        <begin position="260"/>
        <end position="279"/>
    </location>
</feature>
<gene>
    <name evidence="6" type="ORF">BVAVS116_H0023</name>
</gene>
<feature type="transmembrane region" description="Helical" evidence="4">
    <location>
        <begin position="313"/>
        <end position="334"/>
    </location>
</feature>
<evidence type="ECO:0000256" key="1">
    <source>
        <dbReference type="ARBA" id="ARBA00022692"/>
    </source>
</evidence>
<evidence type="ECO:0000259" key="5">
    <source>
        <dbReference type="PROSITE" id="PS50850"/>
    </source>
</evidence>
<feature type="transmembrane region" description="Helical" evidence="4">
    <location>
        <begin position="23"/>
        <end position="47"/>
    </location>
</feature>
<feature type="transmembrane region" description="Helical" evidence="4">
    <location>
        <begin position="85"/>
        <end position="101"/>
    </location>
</feature>
<dbReference type="Pfam" id="PF07690">
    <property type="entry name" value="MFS_1"/>
    <property type="match status" value="1"/>
</dbReference>
<dbReference type="Proteomes" id="UP000006163">
    <property type="component" value="Plasmid VS116_lp28-3"/>
</dbReference>
<dbReference type="Gene3D" id="1.20.1250.20">
    <property type="entry name" value="MFS general substrate transporter like domains"/>
    <property type="match status" value="1"/>
</dbReference>
<organism evidence="6 7">
    <name type="scientific">Borreliella valaisiana VS116</name>
    <dbReference type="NCBI Taxonomy" id="445987"/>
    <lineage>
        <taxon>Bacteria</taxon>
        <taxon>Pseudomonadati</taxon>
        <taxon>Spirochaetota</taxon>
        <taxon>Spirochaetia</taxon>
        <taxon>Spirochaetales</taxon>
        <taxon>Borreliaceae</taxon>
        <taxon>Borreliella</taxon>
    </lineage>
</organism>
<name>C0R980_BORVA</name>
<evidence type="ECO:0000313" key="6">
    <source>
        <dbReference type="EMBL" id="ACN53042.1"/>
    </source>
</evidence>
<dbReference type="InterPro" id="IPR036259">
    <property type="entry name" value="MFS_trans_sf"/>
</dbReference>
<keyword evidence="1 4" id="KW-0812">Transmembrane</keyword>
<keyword evidence="6" id="KW-0614">Plasmid</keyword>
<evidence type="ECO:0000256" key="3">
    <source>
        <dbReference type="ARBA" id="ARBA00023136"/>
    </source>
</evidence>
<dbReference type="HOGENOM" id="CLU_059738_0_0_12"/>
<proteinExistence type="predicted"/>
<feature type="transmembrane region" description="Helical" evidence="4">
    <location>
        <begin position="379"/>
        <end position="398"/>
    </location>
</feature>
<dbReference type="CDD" id="cd06174">
    <property type="entry name" value="MFS"/>
    <property type="match status" value="1"/>
</dbReference>
<accession>C0R980</accession>